<evidence type="ECO:0000313" key="6">
    <source>
        <dbReference type="EMBL" id="CAL1581885.1"/>
    </source>
</evidence>
<name>A0AAV2JWN9_KNICA</name>
<evidence type="ECO:0000256" key="1">
    <source>
        <dbReference type="ARBA" id="ARBA00004141"/>
    </source>
</evidence>
<keyword evidence="7" id="KW-1185">Reference proteome</keyword>
<organism evidence="6 7">
    <name type="scientific">Knipowitschia caucasica</name>
    <name type="common">Caucasian dwarf goby</name>
    <name type="synonym">Pomatoschistus caucasicus</name>
    <dbReference type="NCBI Taxonomy" id="637954"/>
    <lineage>
        <taxon>Eukaryota</taxon>
        <taxon>Metazoa</taxon>
        <taxon>Chordata</taxon>
        <taxon>Craniata</taxon>
        <taxon>Vertebrata</taxon>
        <taxon>Euteleostomi</taxon>
        <taxon>Actinopterygii</taxon>
        <taxon>Neopterygii</taxon>
        <taxon>Teleostei</taxon>
        <taxon>Neoteleostei</taxon>
        <taxon>Acanthomorphata</taxon>
        <taxon>Gobiaria</taxon>
        <taxon>Gobiiformes</taxon>
        <taxon>Gobioidei</taxon>
        <taxon>Gobiidae</taxon>
        <taxon>Gobiinae</taxon>
        <taxon>Knipowitschia</taxon>
    </lineage>
</organism>
<accession>A0AAV2JWN9</accession>
<keyword evidence="3" id="KW-1133">Transmembrane helix</keyword>
<keyword evidence="4" id="KW-0472">Membrane</keyword>
<comment type="subcellular location">
    <subcellularLocation>
        <location evidence="1">Membrane</location>
        <topology evidence="1">Multi-pass membrane protein</topology>
    </subcellularLocation>
</comment>
<evidence type="ECO:0000256" key="4">
    <source>
        <dbReference type="ARBA" id="ARBA00023136"/>
    </source>
</evidence>
<dbReference type="PANTHER" id="PTHR26451">
    <property type="entry name" value="G_PROTEIN_RECEP_F1_2 DOMAIN-CONTAINING PROTEIN"/>
    <property type="match status" value="1"/>
</dbReference>
<evidence type="ECO:0000313" key="7">
    <source>
        <dbReference type="Proteomes" id="UP001497482"/>
    </source>
</evidence>
<evidence type="ECO:0000256" key="2">
    <source>
        <dbReference type="ARBA" id="ARBA00022692"/>
    </source>
</evidence>
<dbReference type="Gene3D" id="1.20.1070.10">
    <property type="entry name" value="Rhodopsin 7-helix transmembrane proteins"/>
    <property type="match status" value="1"/>
</dbReference>
<dbReference type="GO" id="GO:0016020">
    <property type="term" value="C:membrane"/>
    <property type="evidence" value="ECO:0007669"/>
    <property type="project" value="UniProtKB-SubCell"/>
</dbReference>
<dbReference type="GO" id="GO:0004984">
    <property type="term" value="F:olfactory receptor activity"/>
    <property type="evidence" value="ECO:0007669"/>
    <property type="project" value="InterPro"/>
</dbReference>
<evidence type="ECO:0000256" key="5">
    <source>
        <dbReference type="ARBA" id="ARBA00023224"/>
    </source>
</evidence>
<protein>
    <submittedName>
        <fullName evidence="6">Uncharacterized protein</fullName>
    </submittedName>
</protein>
<keyword evidence="2" id="KW-0812">Transmembrane</keyword>
<dbReference type="EMBL" id="OZ035837">
    <property type="protein sequence ID" value="CAL1581885.1"/>
    <property type="molecule type" value="Genomic_DNA"/>
</dbReference>
<evidence type="ECO:0000256" key="3">
    <source>
        <dbReference type="ARBA" id="ARBA00022989"/>
    </source>
</evidence>
<reference evidence="6 7" key="1">
    <citation type="submission" date="2024-04" db="EMBL/GenBank/DDBJ databases">
        <authorList>
            <person name="Waldvogel A.-M."/>
            <person name="Schoenle A."/>
        </authorList>
    </citation>
    <scope>NUCLEOTIDE SEQUENCE [LARGE SCALE GENOMIC DNA]</scope>
</reference>
<dbReference type="Pfam" id="PF13853">
    <property type="entry name" value="7tm_4"/>
    <property type="match status" value="1"/>
</dbReference>
<dbReference type="GO" id="GO:0007186">
    <property type="term" value="P:G protein-coupled receptor signaling pathway"/>
    <property type="evidence" value="ECO:0007669"/>
    <property type="project" value="InterPro"/>
</dbReference>
<sequence>MFMPLAFILFSYGRVLYLCLRRSRSFVSKALNTCLPHVIVLLNYSVCTTFDIMQRSTIRGEQSKPPVTASLILLLAPTVGNPIVYGLKVGEIYRSLKTLLRCGRSEKETRANGNASKVTPQ</sequence>
<dbReference type="Proteomes" id="UP001497482">
    <property type="component" value="Chromosome 15"/>
</dbReference>
<gene>
    <name evidence="6" type="ORF">KC01_LOCUS12600</name>
</gene>
<dbReference type="InterPro" id="IPR052921">
    <property type="entry name" value="GPCR1_Superfamily_Member"/>
</dbReference>
<dbReference type="GO" id="GO:0005549">
    <property type="term" value="F:odorant binding"/>
    <property type="evidence" value="ECO:0007669"/>
    <property type="project" value="TreeGrafter"/>
</dbReference>
<dbReference type="SUPFAM" id="SSF81321">
    <property type="entry name" value="Family A G protein-coupled receptor-like"/>
    <property type="match status" value="1"/>
</dbReference>
<keyword evidence="5" id="KW-0807">Transducer</keyword>
<dbReference type="AlphaFoldDB" id="A0AAV2JWN9"/>
<dbReference type="PANTHER" id="PTHR26451:SF847">
    <property type="entry name" value="ODORANT RECEPTOR-RELATED"/>
    <property type="match status" value="1"/>
</dbReference>
<proteinExistence type="predicted"/>
<dbReference type="InterPro" id="IPR000725">
    <property type="entry name" value="Olfact_rcpt"/>
</dbReference>